<organism evidence="3 4">
    <name type="scientific">Tritrichomonas musculus</name>
    <dbReference type="NCBI Taxonomy" id="1915356"/>
    <lineage>
        <taxon>Eukaryota</taxon>
        <taxon>Metamonada</taxon>
        <taxon>Parabasalia</taxon>
        <taxon>Tritrichomonadida</taxon>
        <taxon>Tritrichomonadidae</taxon>
        <taxon>Tritrichomonas</taxon>
    </lineage>
</organism>
<protein>
    <recommendedName>
        <fullName evidence="2">HTH CENPB-type domain-containing protein</fullName>
    </recommendedName>
</protein>
<dbReference type="InterPro" id="IPR006600">
    <property type="entry name" value="HTH_CenpB_DNA-bd_dom"/>
</dbReference>
<gene>
    <name evidence="3" type="ORF">M9Y10_004968</name>
</gene>
<feature type="domain" description="HTH CENPB-type" evidence="2">
    <location>
        <begin position="84"/>
        <end position="155"/>
    </location>
</feature>
<proteinExistence type="predicted"/>
<keyword evidence="1" id="KW-0238">DNA-binding</keyword>
<dbReference type="Proteomes" id="UP001470230">
    <property type="component" value="Unassembled WGS sequence"/>
</dbReference>
<accession>A0ABR2JJZ9</accession>
<sequence>MKAVALPSIQKSQEVFGDNDGKMVHFLLLSSEFRNAVSLKDQLIFFKKSVSFAKVNQVCQLIGISLRVYYNTLKDKEPYDPKSRSPPTNQLLTKSEEQFLIDEIEKHHIDNDCLTSSDIRDLAETIFKQRTGIVKPFMRDWCHDFKERYKDEIEKTNAPSLDNERASISFDYANRYISSIERILLDPLPPCLVPNFDETGFSKRPEKGKIRKVFIKKGCPIKPFWRDNSEIHHVSLVTTITAACTSLRPLCLSTRKKMDLDIGNTFFESWASDYQTPKGYMTQSSMLFWLKEIVSPYVKSVRDQLKTNAKCVIIADG</sequence>
<dbReference type="PROSITE" id="PS51253">
    <property type="entry name" value="HTH_CENPB"/>
    <property type="match status" value="1"/>
</dbReference>
<comment type="caution">
    <text evidence="3">The sequence shown here is derived from an EMBL/GenBank/DDBJ whole genome shotgun (WGS) entry which is preliminary data.</text>
</comment>
<reference evidence="3 4" key="1">
    <citation type="submission" date="2024-04" db="EMBL/GenBank/DDBJ databases">
        <title>Tritrichomonas musculus Genome.</title>
        <authorList>
            <person name="Alves-Ferreira E."/>
            <person name="Grigg M."/>
            <person name="Lorenzi H."/>
            <person name="Galac M."/>
        </authorList>
    </citation>
    <scope>NUCLEOTIDE SEQUENCE [LARGE SCALE GENOMIC DNA]</scope>
    <source>
        <strain evidence="3 4">EAF2021</strain>
    </source>
</reference>
<evidence type="ECO:0000313" key="4">
    <source>
        <dbReference type="Proteomes" id="UP001470230"/>
    </source>
</evidence>
<evidence type="ECO:0000259" key="2">
    <source>
        <dbReference type="PROSITE" id="PS51253"/>
    </source>
</evidence>
<evidence type="ECO:0000256" key="1">
    <source>
        <dbReference type="ARBA" id="ARBA00023125"/>
    </source>
</evidence>
<dbReference type="EMBL" id="JAPFFF010000011">
    <property type="protein sequence ID" value="KAK8878203.1"/>
    <property type="molecule type" value="Genomic_DNA"/>
</dbReference>
<name>A0ABR2JJZ9_9EUKA</name>
<evidence type="ECO:0000313" key="3">
    <source>
        <dbReference type="EMBL" id="KAK8878203.1"/>
    </source>
</evidence>
<keyword evidence="4" id="KW-1185">Reference proteome</keyword>